<keyword evidence="5" id="KW-0539">Nucleus</keyword>
<protein>
    <submittedName>
        <fullName evidence="9">Uncharacterized protein</fullName>
    </submittedName>
</protein>
<dbReference type="InterPro" id="IPR058543">
    <property type="entry name" value="Beta-prop_RSE1/DDB1/CPSF1_2nd"/>
</dbReference>
<evidence type="ECO:0000313" key="10">
    <source>
        <dbReference type="EMBL" id="CAD8945726.1"/>
    </source>
</evidence>
<dbReference type="GO" id="GO:0008380">
    <property type="term" value="P:RNA splicing"/>
    <property type="evidence" value="ECO:0007669"/>
    <property type="project" value="UniProtKB-KW"/>
</dbReference>
<evidence type="ECO:0000256" key="3">
    <source>
        <dbReference type="ARBA" id="ARBA00022728"/>
    </source>
</evidence>
<dbReference type="EMBL" id="HBFX01000425">
    <property type="protein sequence ID" value="CAD8945726.1"/>
    <property type="molecule type" value="Transcribed_RNA"/>
</dbReference>
<proteinExistence type="inferred from homology"/>
<keyword evidence="4" id="KW-0508">mRNA splicing</keyword>
<dbReference type="Pfam" id="PF10433">
    <property type="entry name" value="Beta-prop_RSE1_1st"/>
    <property type="match status" value="1"/>
</dbReference>
<organism evidence="9">
    <name type="scientific">Hemiselmis andersenii</name>
    <name type="common">Cryptophyte alga</name>
    <dbReference type="NCBI Taxonomy" id="464988"/>
    <lineage>
        <taxon>Eukaryota</taxon>
        <taxon>Cryptophyceae</taxon>
        <taxon>Cryptomonadales</taxon>
        <taxon>Hemiselmidaceae</taxon>
        <taxon>Hemiselmis</taxon>
    </lineage>
</organism>
<dbReference type="GO" id="GO:0006397">
    <property type="term" value="P:mRNA processing"/>
    <property type="evidence" value="ECO:0007669"/>
    <property type="project" value="UniProtKB-KW"/>
</dbReference>
<evidence type="ECO:0000256" key="2">
    <source>
        <dbReference type="ARBA" id="ARBA00022664"/>
    </source>
</evidence>
<dbReference type="InterPro" id="IPR018846">
    <property type="entry name" value="Beta-prop_RSE1/DDB1/CPSF1_1st"/>
</dbReference>
<evidence type="ECO:0000313" key="9">
    <source>
        <dbReference type="EMBL" id="CAD8741293.1"/>
    </source>
</evidence>
<dbReference type="InterPro" id="IPR015943">
    <property type="entry name" value="WD40/YVTN_repeat-like_dom_sf"/>
</dbReference>
<dbReference type="GO" id="GO:0005681">
    <property type="term" value="C:spliceosomal complex"/>
    <property type="evidence" value="ECO:0007669"/>
    <property type="project" value="UniProtKB-KW"/>
</dbReference>
<evidence type="ECO:0000256" key="5">
    <source>
        <dbReference type="ARBA" id="ARBA00023242"/>
    </source>
</evidence>
<dbReference type="EMBL" id="HBFK01012950">
    <property type="protein sequence ID" value="CAD8741293.1"/>
    <property type="molecule type" value="Transcribed_RNA"/>
</dbReference>
<dbReference type="Pfam" id="PF23726">
    <property type="entry name" value="Beta-prop_RSE1_2nd"/>
    <property type="match status" value="1"/>
</dbReference>
<dbReference type="FunFam" id="2.130.10.10:FF:001143">
    <property type="entry name" value="Pre-mRNA-splicing factor rse-1, putative"/>
    <property type="match status" value="1"/>
</dbReference>
<keyword evidence="3" id="KW-0747">Spliceosome</keyword>
<dbReference type="Gene3D" id="2.130.10.10">
    <property type="entry name" value="YVTN repeat-like/Quinoprotein amine dehydrogenase"/>
    <property type="match status" value="2"/>
</dbReference>
<name>A0A6T8JJL2_HEMAN</name>
<comment type="subcellular location">
    <subcellularLocation>
        <location evidence="1">Nucleus</location>
    </subcellularLocation>
</comment>
<sequence length="819" mass="90043">MFLYNLTLQKSSAIVCTAYGNFSAPKMHEIVLSHGKVIEMIRPDAAGKAQSVCSMECFGVVRSLAAFRLPGANLDYLVLGSDSGRVSVLEYSKERNQFERVHLETFGKSGCRRIVPGQFLAADPKGRAVMVAAVEKQKFVYVFNRDAGSNLTISSPLEAHKSNTINFSVVAVDVGFENPIFACIELDYADADADPTGEAVQEASKSLTYYELDLGLNHVVRKWSDPIDPASNMLIPVPGDTDGPSGVLVCAENKIAYKKQDHDDVVTLIPRREGMPLDQPLLITSYALLKQKDYFFILLQSEQGDLYRVTLVYQDDEVSEIQMQYFDTVSVAQSLVILKTGFLFVASEFGNHALYQFLSIKGGDDTDLIKINVEIEGETIEIPHFKPRPLKNLLLVDDMDSLSPIVDAKVMDLSGEETPQIYALCGRGPRSTLRTLRHGLAVSEMAVSELPTNPGAVWTVRGSAKEEFDKYIVVSFTNATIVLSIGETVEEVTDSGFLATAVTLSVSLLGDDSLLQVHPNGIRRIRSDRRINEFTPPNKGVISKVAVNQRQVAIALRDNSIIYFELDQANQLEEKAKPTVQGQIAAMDMSAISAGRSRSKFLAVGSFESSWIVRILSLEPGPNFMQVLSRQALPDRPESLCLTEIATGASSKDGGQNTLFLYAGLANGVLMRIAVDPVTGQLAPDFRTRFLGTRPVKLFKVEVQGQPAVLALSSRSWLCYNYQGRYHVTPMSYETLEYASSFTSEACPEGFVCVAGNTLRILTTDRLGEVFNQQTMKLSYTPRKCALLKGSSNFVVVEADHNCSERKVKEGPDQMDVDG</sequence>
<dbReference type="AlphaFoldDB" id="A0A6T8JJL2"/>
<keyword evidence="2" id="KW-0507">mRNA processing</keyword>
<dbReference type="FunFam" id="2.130.10.10:FF:000031">
    <property type="entry name" value="Splicing factor 3b subunit 3"/>
    <property type="match status" value="1"/>
</dbReference>
<evidence type="ECO:0000259" key="8">
    <source>
        <dbReference type="Pfam" id="PF23726"/>
    </source>
</evidence>
<evidence type="ECO:0000256" key="4">
    <source>
        <dbReference type="ARBA" id="ARBA00023187"/>
    </source>
</evidence>
<accession>A0A6T8JJL2</accession>
<gene>
    <name evidence="10" type="ORF">HAND00432_LOCUS243</name>
    <name evidence="9" type="ORF">HAND1043_LOCUS7785</name>
</gene>
<comment type="similarity">
    <text evidence="6">Belongs to the RSE1 family.</text>
</comment>
<dbReference type="InterPro" id="IPR050358">
    <property type="entry name" value="RSE1/DDB1/CFT1"/>
</dbReference>
<feature type="domain" description="RSE1/DDB1/CPSF1 first beta-propeller" evidence="7">
    <location>
        <begin position="14"/>
        <end position="398"/>
    </location>
</feature>
<evidence type="ECO:0000256" key="6">
    <source>
        <dbReference type="ARBA" id="ARBA00038266"/>
    </source>
</evidence>
<feature type="domain" description="RSE1/DDB1/CPSF1 second beta-propeller" evidence="8">
    <location>
        <begin position="443"/>
        <end position="763"/>
    </location>
</feature>
<reference evidence="9" key="1">
    <citation type="submission" date="2021-01" db="EMBL/GenBank/DDBJ databases">
        <authorList>
            <person name="Corre E."/>
            <person name="Pelletier E."/>
            <person name="Niang G."/>
            <person name="Scheremetjew M."/>
            <person name="Finn R."/>
            <person name="Kale V."/>
            <person name="Holt S."/>
            <person name="Cochrane G."/>
            <person name="Meng A."/>
            <person name="Brown T."/>
            <person name="Cohen L."/>
        </authorList>
    </citation>
    <scope>NUCLEOTIDE SEQUENCE</scope>
    <source>
        <strain evidence="9">CCMP441</strain>
        <strain evidence="10">CCMP644</strain>
    </source>
</reference>
<evidence type="ECO:0000256" key="1">
    <source>
        <dbReference type="ARBA" id="ARBA00004123"/>
    </source>
</evidence>
<dbReference type="PANTHER" id="PTHR10644">
    <property type="entry name" value="DNA REPAIR/RNA PROCESSING CPSF FAMILY"/>
    <property type="match status" value="1"/>
</dbReference>
<evidence type="ECO:0000259" key="7">
    <source>
        <dbReference type="Pfam" id="PF10433"/>
    </source>
</evidence>